<reference evidence="4" key="2">
    <citation type="submission" date="2025-08" db="UniProtKB">
        <authorList>
            <consortium name="Ensembl"/>
        </authorList>
    </citation>
    <scope>IDENTIFICATION</scope>
</reference>
<dbReference type="STRING" id="59463.ENSMLUP00000017453"/>
<dbReference type="Pfam" id="PF23202">
    <property type="entry name" value="PAH_ZNF598"/>
    <property type="match status" value="1"/>
</dbReference>
<dbReference type="GO" id="GO:0016567">
    <property type="term" value="P:protein ubiquitination"/>
    <property type="evidence" value="ECO:0007669"/>
    <property type="project" value="TreeGrafter"/>
</dbReference>
<dbReference type="GO" id="GO:0043022">
    <property type="term" value="F:ribosome binding"/>
    <property type="evidence" value="ECO:0007669"/>
    <property type="project" value="TreeGrafter"/>
</dbReference>
<feature type="compositionally biased region" description="Basic and acidic residues" evidence="1">
    <location>
        <begin position="282"/>
        <end position="291"/>
    </location>
</feature>
<reference evidence="4" key="3">
    <citation type="submission" date="2025-09" db="UniProtKB">
        <authorList>
            <consortium name="Ensembl"/>
        </authorList>
    </citation>
    <scope>IDENTIFICATION</scope>
</reference>
<feature type="region of interest" description="Disordered" evidence="1">
    <location>
        <begin position="753"/>
        <end position="789"/>
    </location>
</feature>
<feature type="region of interest" description="Disordered" evidence="1">
    <location>
        <begin position="481"/>
        <end position="505"/>
    </location>
</feature>
<dbReference type="Proteomes" id="UP000001074">
    <property type="component" value="Unassembled WGS sequence"/>
</dbReference>
<evidence type="ECO:0000313" key="4">
    <source>
        <dbReference type="Ensembl" id="ENSMLUP00000017453.1"/>
    </source>
</evidence>
<feature type="compositionally biased region" description="Polar residues" evidence="1">
    <location>
        <begin position="774"/>
        <end position="789"/>
    </location>
</feature>
<keyword evidence="5" id="KW-1185">Reference proteome</keyword>
<evidence type="ECO:0000256" key="1">
    <source>
        <dbReference type="SAM" id="MobiDB-lite"/>
    </source>
</evidence>
<dbReference type="Pfam" id="PF23208">
    <property type="entry name" value="zf_C2H2_ZNF598"/>
    <property type="match status" value="1"/>
</dbReference>
<protein>
    <submittedName>
        <fullName evidence="4">Uncharacterized protein</fullName>
    </submittedName>
</protein>
<dbReference type="InterPro" id="IPR044288">
    <property type="entry name" value="ZNF598/HEL2"/>
</dbReference>
<dbReference type="PANTHER" id="PTHR22938:SF0">
    <property type="entry name" value="E3 UBIQUITIN-PROTEIN LIGASE ZNF598"/>
    <property type="match status" value="1"/>
</dbReference>
<evidence type="ECO:0000313" key="5">
    <source>
        <dbReference type="Proteomes" id="UP000001074"/>
    </source>
</evidence>
<dbReference type="EMBL" id="AAPE02039770">
    <property type="status" value="NOT_ANNOTATED_CDS"/>
    <property type="molecule type" value="Genomic_DNA"/>
</dbReference>
<accession>G1Q170</accession>
<dbReference type="HOGENOM" id="CLU_015828_0_0_1"/>
<feature type="compositionally biased region" description="Polar residues" evidence="1">
    <location>
        <begin position="264"/>
        <end position="279"/>
    </location>
</feature>
<dbReference type="InterPro" id="IPR057634">
    <property type="entry name" value="PAH_ZNF598/HEL2"/>
</dbReference>
<dbReference type="GO" id="GO:0061630">
    <property type="term" value="F:ubiquitin protein ligase activity"/>
    <property type="evidence" value="ECO:0007669"/>
    <property type="project" value="InterPro"/>
</dbReference>
<organism evidence="4 5">
    <name type="scientific">Myotis lucifugus</name>
    <name type="common">Little brown bat</name>
    <dbReference type="NCBI Taxonomy" id="59463"/>
    <lineage>
        <taxon>Eukaryota</taxon>
        <taxon>Metazoa</taxon>
        <taxon>Chordata</taxon>
        <taxon>Craniata</taxon>
        <taxon>Vertebrata</taxon>
        <taxon>Euteleostomi</taxon>
        <taxon>Mammalia</taxon>
        <taxon>Eutheria</taxon>
        <taxon>Laurasiatheria</taxon>
        <taxon>Chiroptera</taxon>
        <taxon>Yangochiroptera</taxon>
        <taxon>Vespertilionidae</taxon>
        <taxon>Myotis</taxon>
    </lineage>
</organism>
<name>G1Q170_MYOLU</name>
<feature type="domain" description="ZNF598 C2H2 zinc finger" evidence="3">
    <location>
        <begin position="789"/>
        <end position="822"/>
    </location>
</feature>
<proteinExistence type="predicted"/>
<dbReference type="GO" id="GO:0072344">
    <property type="term" value="P:rescue of stalled ribosome"/>
    <property type="evidence" value="ECO:0007669"/>
    <property type="project" value="InterPro"/>
</dbReference>
<reference evidence="4 5" key="1">
    <citation type="journal article" date="2011" name="Nature">
        <title>A high-resolution map of human evolutionary constraint using 29 mammals.</title>
        <authorList>
            <person name="Lindblad-Toh K."/>
            <person name="Garber M."/>
            <person name="Zuk O."/>
            <person name="Lin M.F."/>
            <person name="Parker B.J."/>
            <person name="Washietl S."/>
            <person name="Kheradpour P."/>
            <person name="Ernst J."/>
            <person name="Jordan G."/>
            <person name="Mauceli E."/>
            <person name="Ward L.D."/>
            <person name="Lowe C.B."/>
            <person name="Holloway A.K."/>
            <person name="Clamp M."/>
            <person name="Gnerre S."/>
            <person name="Alfoldi J."/>
            <person name="Beal K."/>
            <person name="Chang J."/>
            <person name="Clawson H."/>
            <person name="Cuff J."/>
            <person name="Di Palma F."/>
            <person name="Fitzgerald S."/>
            <person name="Flicek P."/>
            <person name="Guttman M."/>
            <person name="Hubisz M.J."/>
            <person name="Jaffe D.B."/>
            <person name="Jungreis I."/>
            <person name="Kent W.J."/>
            <person name="Kostka D."/>
            <person name="Lara M."/>
            <person name="Martins A.L."/>
            <person name="Massingham T."/>
            <person name="Moltke I."/>
            <person name="Raney B.J."/>
            <person name="Rasmussen M.D."/>
            <person name="Robinson J."/>
            <person name="Stark A."/>
            <person name="Vilella A.J."/>
            <person name="Wen J."/>
            <person name="Xie X."/>
            <person name="Zody M.C."/>
            <person name="Baldwin J."/>
            <person name="Bloom T."/>
            <person name="Chin C.W."/>
            <person name="Heiman D."/>
            <person name="Nicol R."/>
            <person name="Nusbaum C."/>
            <person name="Young S."/>
            <person name="Wilkinson J."/>
            <person name="Worley K.C."/>
            <person name="Kovar C.L."/>
            <person name="Muzny D.M."/>
            <person name="Gibbs R.A."/>
            <person name="Cree A."/>
            <person name="Dihn H.H."/>
            <person name="Fowler G."/>
            <person name="Jhangiani S."/>
            <person name="Joshi V."/>
            <person name="Lee S."/>
            <person name="Lewis L.R."/>
            <person name="Nazareth L.V."/>
            <person name="Okwuonu G."/>
            <person name="Santibanez J."/>
            <person name="Warren W.C."/>
            <person name="Mardis E.R."/>
            <person name="Weinstock G.M."/>
            <person name="Wilson R.K."/>
            <person name="Delehaunty K."/>
            <person name="Dooling D."/>
            <person name="Fronik C."/>
            <person name="Fulton L."/>
            <person name="Fulton B."/>
            <person name="Graves T."/>
            <person name="Minx P."/>
            <person name="Sodergren E."/>
            <person name="Birney E."/>
            <person name="Margulies E.H."/>
            <person name="Herrero J."/>
            <person name="Green E.D."/>
            <person name="Haussler D."/>
            <person name="Siepel A."/>
            <person name="Goldman N."/>
            <person name="Pollard K.S."/>
            <person name="Pedersen J.S."/>
            <person name="Lander E.S."/>
            <person name="Kellis M."/>
        </authorList>
    </citation>
    <scope>NUCLEOTIDE SEQUENCE [LARGE SCALE GENOMIC DNA]</scope>
</reference>
<dbReference type="InParanoid" id="G1Q170"/>
<sequence length="832" mass="89591">DLEAKALGCWHLCCATYHCSTRYECAGTVTLCRESCASGTSGTPWPQSHPPAALGAYSIYFADGKFALYKQPPQHKCPRCPALPPSGLFDLEQTMRQQHEFFAKLCLKPLRIFRNERAWSSHQALVQHRLLGPGDTQHRAPQPCMVCRERCLHKDERLSTNKNVFYLCASATSDGGAAQGCYSDSPYLHKHFPETHVLRGGRCSTSGRAPCLLHLWAPTSSHRTACIAPRTIRSTGKLATCGTGEGLLSGQDLEEVNKCNLTHQAGQVSGQGARQSRGSWRQRREGDREGAAIRASMALQQQQETCRSEDRRGNALKKEEAGVWGPQGPRGGLRPVRGSGGRPGPKEAWANGPESQEAFPAPSPAEDHTSEHPPAPTLKLKGTGFPVSTLPLPLLLQGAALGPVGLVLLSPVLARGPAPAGKATHLPDILHLQAQHSPPPSPPLCPEEQWQLQGGAAHPSGPGCWGSQPPGRLRWGEGQLEGRVTPHGGRGSEEEVEEEEKEGPTWHGRCLLPVALASTQTFTKVSKNTKVGSEKLGAASPRQCPLRMMPPGAEQPPPPPGLHGLSPGASSCHGQWTSRGLGLKSFPKEPPELPWPQGPPIPHVPALRGPLPFRIPPPPGFSTAVLLRGTLSPLLDVVPSVSKSSLSFPRLPSPLPACVPSTTTRKAPRLTPVPRTYLGPERGKNLRLTRSIKGFLQTGLQGVHDSLGEFRWGVISTAQYYKSCSNLLWKKFQKIVNVAVLQPNRAQRQELLSAHPGAEAKLGCPTEAKENKKSSWQTSPGQASTQQTGMDCCVRPTYQQVPPNGEVSSHQALHTVQDGDFPSLPAVARALT</sequence>
<feature type="compositionally biased region" description="Basic and acidic residues" evidence="1">
    <location>
        <begin position="306"/>
        <end position="321"/>
    </location>
</feature>
<feature type="region of interest" description="Disordered" evidence="1">
    <location>
        <begin position="264"/>
        <end position="379"/>
    </location>
</feature>
<evidence type="ECO:0000259" key="3">
    <source>
        <dbReference type="Pfam" id="PF23208"/>
    </source>
</evidence>
<dbReference type="InterPro" id="IPR059042">
    <property type="entry name" value="Znf_C2H2_ZNF598"/>
</dbReference>
<dbReference type="eggNOG" id="KOG2231">
    <property type="taxonomic scope" value="Eukaryota"/>
</dbReference>
<evidence type="ECO:0000259" key="2">
    <source>
        <dbReference type="Pfam" id="PF23202"/>
    </source>
</evidence>
<dbReference type="PANTHER" id="PTHR22938">
    <property type="entry name" value="ZINC FINGER PROTEIN 598"/>
    <property type="match status" value="1"/>
</dbReference>
<feature type="domain" description="ZNF598/HEL2 PAH" evidence="2">
    <location>
        <begin position="684"/>
        <end position="755"/>
    </location>
</feature>
<dbReference type="Ensembl" id="ENSMLUT00000025392.1">
    <property type="protein sequence ID" value="ENSMLUP00000017453.1"/>
    <property type="gene ID" value="ENSMLUG00000030553.1"/>
</dbReference>
<dbReference type="AlphaFoldDB" id="G1Q170"/>